<dbReference type="OrthoDB" id="182536at2"/>
<dbReference type="RefSeq" id="WP_129046396.1">
    <property type="nucleotide sequence ID" value="NZ_SDHX01000001.1"/>
</dbReference>
<comment type="caution">
    <text evidence="1">The sequence shown here is derived from an EMBL/GenBank/DDBJ whole genome shotgun (WGS) entry which is preliminary data.</text>
</comment>
<gene>
    <name evidence="1" type="ORF">ESB00_03775</name>
</gene>
<proteinExistence type="predicted"/>
<keyword evidence="2" id="KW-1185">Reference proteome</keyword>
<dbReference type="Proteomes" id="UP000290218">
    <property type="component" value="Unassembled WGS sequence"/>
</dbReference>
<dbReference type="Gene3D" id="3.30.420.40">
    <property type="match status" value="2"/>
</dbReference>
<evidence type="ECO:0000313" key="1">
    <source>
        <dbReference type="EMBL" id="RXK55029.1"/>
    </source>
</evidence>
<reference evidence="1 2" key="1">
    <citation type="submission" date="2019-01" db="EMBL/GenBank/DDBJ databases">
        <title>Lacunisphaera sp. strain TWA-58.</title>
        <authorList>
            <person name="Chen W.-M."/>
        </authorList>
    </citation>
    <scope>NUCLEOTIDE SEQUENCE [LARGE SCALE GENOMIC DNA]</scope>
    <source>
        <strain evidence="1 2">TWA-58</strain>
    </source>
</reference>
<dbReference type="EMBL" id="SDHX01000001">
    <property type="protein sequence ID" value="RXK55029.1"/>
    <property type="molecule type" value="Genomic_DNA"/>
</dbReference>
<dbReference type="AlphaFoldDB" id="A0A4V1M6D6"/>
<evidence type="ECO:0008006" key="3">
    <source>
        <dbReference type="Google" id="ProtNLM"/>
    </source>
</evidence>
<dbReference type="Gene3D" id="3.30.1490.300">
    <property type="match status" value="1"/>
</dbReference>
<evidence type="ECO:0000313" key="2">
    <source>
        <dbReference type="Proteomes" id="UP000290218"/>
    </source>
</evidence>
<organism evidence="1 2">
    <name type="scientific">Oleiharenicola lentus</name>
    <dbReference type="NCBI Taxonomy" id="2508720"/>
    <lineage>
        <taxon>Bacteria</taxon>
        <taxon>Pseudomonadati</taxon>
        <taxon>Verrucomicrobiota</taxon>
        <taxon>Opitutia</taxon>
        <taxon>Opitutales</taxon>
        <taxon>Opitutaceae</taxon>
        <taxon>Oleiharenicola</taxon>
    </lineage>
</organism>
<protein>
    <recommendedName>
        <fullName evidence="3">Pilus assembly protein PilM</fullName>
    </recommendedName>
</protein>
<sequence>MLFSKKTKGFCVEIGEHVALMARLSQPDAPFLVEELKELPSGDAEGMVSWVKSADGKGSSGYIHATCGVYPAKRLVRRHTLDVKRVKDPAYFGEIYTQQFRVEADKYTIKALNPDDGSEYDQAKATQKEVLFCGLPSEDVVSTQDKLLEMGVYPERLELGSLATLGGMVNYLKFKQSKTPVLLLEIGQENTQSFILSADGVDISRPIPSGIAAMIPVVQKELGLKDEESAKKLFYSNTFDFTSMGGVLVKKLLKELQSSIGFYEVQTGQSIGNVVCTQLPSSLSWIGATMASALGVAPLKVDLVPWLESLNIQLAPGVSLGQPEERWIGLFSLLATHQNAVPEEKK</sequence>
<accession>A0A4V1M6D6</accession>
<name>A0A4V1M6D6_9BACT</name>